<proteinExistence type="predicted"/>
<dbReference type="RefSeq" id="WP_338606846.1">
    <property type="nucleotide sequence ID" value="NZ_CP146275.1"/>
</dbReference>
<accession>A0ABZ2HYG5</accession>
<reference evidence="2 3" key="1">
    <citation type="submission" date="2024-02" db="EMBL/GenBank/DDBJ databases">
        <title>Complete genome sequence of Pelagibacterium nitratireducens ZH15.</title>
        <authorList>
            <person name="Zhao L.H."/>
        </authorList>
    </citation>
    <scope>NUCLEOTIDE SEQUENCE [LARGE SCALE GENOMIC DNA]</scope>
    <source>
        <strain evidence="2 3">ZH15</strain>
    </source>
</reference>
<evidence type="ECO:0000313" key="2">
    <source>
        <dbReference type="EMBL" id="WWT31376.1"/>
    </source>
</evidence>
<evidence type="ECO:0000256" key="1">
    <source>
        <dbReference type="SAM" id="MobiDB-lite"/>
    </source>
</evidence>
<feature type="region of interest" description="Disordered" evidence="1">
    <location>
        <begin position="305"/>
        <end position="337"/>
    </location>
</feature>
<keyword evidence="3" id="KW-1185">Reference proteome</keyword>
<feature type="region of interest" description="Disordered" evidence="1">
    <location>
        <begin position="258"/>
        <end position="277"/>
    </location>
</feature>
<feature type="compositionally biased region" description="Basic and acidic residues" evidence="1">
    <location>
        <begin position="258"/>
        <end position="272"/>
    </location>
</feature>
<dbReference type="EMBL" id="CP146275">
    <property type="protein sequence ID" value="WWT31376.1"/>
    <property type="molecule type" value="Genomic_DNA"/>
</dbReference>
<evidence type="ECO:0000313" key="3">
    <source>
        <dbReference type="Proteomes" id="UP001369958"/>
    </source>
</evidence>
<gene>
    <name evidence="2" type="ORF">V6617_10045</name>
</gene>
<dbReference type="Proteomes" id="UP001369958">
    <property type="component" value="Chromosome"/>
</dbReference>
<dbReference type="Gene3D" id="2.30.300.10">
    <property type="entry name" value="Baseplate protein-like domain - beta roll fold"/>
    <property type="match status" value="1"/>
</dbReference>
<protein>
    <submittedName>
        <fullName evidence="2">Late control D family protein</fullName>
    </submittedName>
</protein>
<organism evidence="2 3">
    <name type="scientific">Pelagibacterium nitratireducens</name>
    <dbReference type="NCBI Taxonomy" id="1046114"/>
    <lineage>
        <taxon>Bacteria</taxon>
        <taxon>Pseudomonadati</taxon>
        <taxon>Pseudomonadota</taxon>
        <taxon>Alphaproteobacteria</taxon>
        <taxon>Hyphomicrobiales</taxon>
        <taxon>Devosiaceae</taxon>
        <taxon>Pelagibacterium</taxon>
    </lineage>
</organism>
<dbReference type="SUPFAM" id="SSF69279">
    <property type="entry name" value="Phage tail proteins"/>
    <property type="match status" value="1"/>
</dbReference>
<name>A0ABZ2HYG5_9HYPH</name>
<sequence length="337" mass="35658">MAWKTDWQVLINDQDLTSSWSRYLLSIAITDQAGTASDSCTLDVDDSDGQIRLPLGGQKIRVLLDRVPAFEGVIDSVTSSGGRSDGRKLAVSAKGFDTAGGAKTVQGFHLDDATLGEFIEAAGAEAGFSVTVNPALAGIARDYWSAEFESFLSLGERLARQFGGTFKLRGDRAVLARRGEGLSASGQPLPVITARYGANLIGWSLKPRDPRRTFAAGETRYFDREAGEVKTERVQFEGTEGVGDNVLRLAEATRSDAKATLEARGRESEREAGGGTITLDLAPGARAECDVVLIGARPGIDGTYRADSVSHRSDRNGGATTTISVKQPAGGAGTDAR</sequence>